<keyword evidence="9" id="KW-1185">Reference proteome</keyword>
<dbReference type="FunFam" id="1.10.10.10:FF:000237">
    <property type="entry name" value="DNA-directed RNA polymerase III subunit RPC6"/>
    <property type="match status" value="1"/>
</dbReference>
<dbReference type="Pfam" id="PF05158">
    <property type="entry name" value="RNA_pol_Rpc34"/>
    <property type="match status" value="1"/>
</dbReference>
<accession>A0A5N5SLP9</accession>
<comment type="caution">
    <text evidence="8">The sequence shown here is derived from an EMBL/GenBank/DDBJ whole genome shotgun (WGS) entry which is preliminary data.</text>
</comment>
<evidence type="ECO:0000313" key="9">
    <source>
        <dbReference type="Proteomes" id="UP000326759"/>
    </source>
</evidence>
<organism evidence="8 9">
    <name type="scientific">Armadillidium nasatum</name>
    <dbReference type="NCBI Taxonomy" id="96803"/>
    <lineage>
        <taxon>Eukaryota</taxon>
        <taxon>Metazoa</taxon>
        <taxon>Ecdysozoa</taxon>
        <taxon>Arthropoda</taxon>
        <taxon>Crustacea</taxon>
        <taxon>Multicrustacea</taxon>
        <taxon>Malacostraca</taxon>
        <taxon>Eumalacostraca</taxon>
        <taxon>Peracarida</taxon>
        <taxon>Isopoda</taxon>
        <taxon>Oniscidea</taxon>
        <taxon>Crinocheta</taxon>
        <taxon>Armadillidiidae</taxon>
        <taxon>Armadillidium</taxon>
    </lineage>
</organism>
<proteinExistence type="inferred from homology"/>
<dbReference type="PIRSF" id="PIRSF028763">
    <property type="entry name" value="RNA_pol_Rpc34"/>
    <property type="match status" value="1"/>
</dbReference>
<dbReference type="Gene3D" id="1.10.10.10">
    <property type="entry name" value="Winged helix-like DNA-binding domain superfamily/Winged helix DNA-binding domain"/>
    <property type="match status" value="2"/>
</dbReference>
<dbReference type="InterPro" id="IPR036388">
    <property type="entry name" value="WH-like_DNA-bd_sf"/>
</dbReference>
<keyword evidence="4 7" id="KW-0804">Transcription</keyword>
<evidence type="ECO:0000313" key="8">
    <source>
        <dbReference type="EMBL" id="KAB7494926.1"/>
    </source>
</evidence>
<dbReference type="InterPro" id="IPR016049">
    <property type="entry name" value="RNA_pol_Rpc34-like"/>
</dbReference>
<reference evidence="8 9" key="1">
    <citation type="journal article" date="2019" name="PLoS Biol.">
        <title>Sex chromosomes control vertical transmission of feminizing Wolbachia symbionts in an isopod.</title>
        <authorList>
            <person name="Becking T."/>
            <person name="Chebbi M.A."/>
            <person name="Giraud I."/>
            <person name="Moumen B."/>
            <person name="Laverre T."/>
            <person name="Caubet Y."/>
            <person name="Peccoud J."/>
            <person name="Gilbert C."/>
            <person name="Cordaux R."/>
        </authorList>
    </citation>
    <scope>NUCLEOTIDE SEQUENCE [LARGE SCALE GENOMIC DNA]</scope>
    <source>
        <strain evidence="8">ANa2</strain>
        <tissue evidence="8">Whole body excluding digestive tract and cuticle</tissue>
    </source>
</reference>
<dbReference type="Proteomes" id="UP000326759">
    <property type="component" value="Unassembled WGS sequence"/>
</dbReference>
<dbReference type="InterPro" id="IPR007832">
    <property type="entry name" value="RNA_pol_Rpc34"/>
</dbReference>
<dbReference type="InterPro" id="IPR036390">
    <property type="entry name" value="WH_DNA-bd_sf"/>
</dbReference>
<evidence type="ECO:0000256" key="7">
    <source>
        <dbReference type="PIRNR" id="PIRNR028763"/>
    </source>
</evidence>
<evidence type="ECO:0000256" key="4">
    <source>
        <dbReference type="ARBA" id="ARBA00023163"/>
    </source>
</evidence>
<comment type="similarity">
    <text evidence="2 7">Belongs to the eukaryotic RPC34/RPC39 RNA polymerase subunit family.</text>
</comment>
<keyword evidence="3 7" id="KW-0240">DNA-directed RNA polymerase</keyword>
<comment type="subcellular location">
    <subcellularLocation>
        <location evidence="1 7">Nucleus</location>
    </subcellularLocation>
</comment>
<name>A0A5N5SLP9_9CRUS</name>
<dbReference type="AlphaFoldDB" id="A0A5N5SLP9"/>
<comment type="function">
    <text evidence="6 7">DNA-dependent RNA polymerase catalyzes the transcription of DNA into RNA using the four ribonucleoside triphosphates as substrates. Specific peripheric component of RNA polymerase III which synthesizes small RNAs, such as 5S rRNA and tRNAs.</text>
</comment>
<evidence type="ECO:0000256" key="5">
    <source>
        <dbReference type="ARBA" id="ARBA00023242"/>
    </source>
</evidence>
<dbReference type="PANTHER" id="PTHR12780">
    <property type="entry name" value="RNA POLYMERASE III DNA DIRECTED , 39KD SUBUNIT-RELATED"/>
    <property type="match status" value="1"/>
</dbReference>
<keyword evidence="5 7" id="KW-0539">Nucleus</keyword>
<gene>
    <name evidence="8" type="primary">Polr3f</name>
    <name evidence="8" type="ORF">Anas_08681</name>
</gene>
<dbReference type="GO" id="GO:0005666">
    <property type="term" value="C:RNA polymerase III complex"/>
    <property type="evidence" value="ECO:0007669"/>
    <property type="project" value="UniProtKB-UniRule"/>
</dbReference>
<dbReference type="EMBL" id="SEYY01023339">
    <property type="protein sequence ID" value="KAB7494926.1"/>
    <property type="molecule type" value="Genomic_DNA"/>
</dbReference>
<dbReference type="GO" id="GO:0005654">
    <property type="term" value="C:nucleoplasm"/>
    <property type="evidence" value="ECO:0007669"/>
    <property type="project" value="UniProtKB-ARBA"/>
</dbReference>
<evidence type="ECO:0000256" key="2">
    <source>
        <dbReference type="ARBA" id="ARBA00011038"/>
    </source>
</evidence>
<dbReference type="OrthoDB" id="613763at2759"/>
<evidence type="ECO:0000256" key="6">
    <source>
        <dbReference type="ARBA" id="ARBA00055148"/>
    </source>
</evidence>
<dbReference type="SUPFAM" id="SSF46785">
    <property type="entry name" value="Winged helix' DNA-binding domain"/>
    <property type="match status" value="2"/>
</dbReference>
<dbReference type="GO" id="GO:0006383">
    <property type="term" value="P:transcription by RNA polymerase III"/>
    <property type="evidence" value="ECO:0007669"/>
    <property type="project" value="UniProtKB-UniRule"/>
</dbReference>
<dbReference type="FunFam" id="1.10.10.10:FF:000116">
    <property type="entry name" value="DNA-directed RNA polymerase III subunit RPC6"/>
    <property type="match status" value="1"/>
</dbReference>
<evidence type="ECO:0000256" key="1">
    <source>
        <dbReference type="ARBA" id="ARBA00004123"/>
    </source>
</evidence>
<protein>
    <recommendedName>
        <fullName evidence="7">DNA-directed RNA polymerase III subunit RPC6</fullName>
        <shortName evidence="7">RNA polymerase III subunit C6</shortName>
    </recommendedName>
</protein>
<dbReference type="GO" id="GO:0005737">
    <property type="term" value="C:cytoplasm"/>
    <property type="evidence" value="ECO:0007669"/>
    <property type="project" value="UniProtKB-ARBA"/>
</dbReference>
<sequence length="296" mass="33470">MNTKEIEESVMQLCLEYKQGITYKIIQNVHPKLPLDEIVSVINKLLSKNKVDLLKKEDGNLLIKLKDQGSSHRLKGVDPEEQLVFKIIEESSTQGIWAKDIRVKSNLHMNTVSKIIKKLEGKKLVKAFSAVSAPKKKRYILYDLNPDRELTGGAWYDEQRFDSELVEVLNEQCFKFLEQKAARSKKISGGPVAVQSASYCSSQDVLDYLQEIGIINIKLSVEDIECVLNGLTYDGKVQMIFGGSEGTKLYRAVVPFAPTPNFMRIPCGLCPIINMCNDVGNITPKNCKYMFDWLDL</sequence>
<evidence type="ECO:0000256" key="3">
    <source>
        <dbReference type="ARBA" id="ARBA00022478"/>
    </source>
</evidence>